<feature type="non-terminal residue" evidence="4">
    <location>
        <position position="122"/>
    </location>
</feature>
<dbReference type="InterPro" id="IPR036736">
    <property type="entry name" value="ACP-like_sf"/>
</dbReference>
<dbReference type="Pfam" id="PF13193">
    <property type="entry name" value="AMP-binding_C"/>
    <property type="match status" value="1"/>
</dbReference>
<dbReference type="Gene3D" id="3.30.300.30">
    <property type="match status" value="1"/>
</dbReference>
<proteinExistence type="predicted"/>
<dbReference type="InterPro" id="IPR045851">
    <property type="entry name" value="AMP-bd_C_sf"/>
</dbReference>
<evidence type="ECO:0000256" key="2">
    <source>
        <dbReference type="ARBA" id="ARBA00022553"/>
    </source>
</evidence>
<gene>
    <name evidence="4" type="ORF">PSI23_22155</name>
</gene>
<keyword evidence="1" id="KW-0596">Phosphopantetheine</keyword>
<dbReference type="Gene3D" id="1.10.1200.10">
    <property type="entry name" value="ACP-like"/>
    <property type="match status" value="1"/>
</dbReference>
<comment type="caution">
    <text evidence="4">The sequence shown here is derived from an EMBL/GenBank/DDBJ whole genome shotgun (WGS) entry which is preliminary data.</text>
</comment>
<dbReference type="EMBL" id="JAQRFI010000261">
    <property type="protein sequence ID" value="MDC9591896.1"/>
    <property type="molecule type" value="Genomic_DNA"/>
</dbReference>
<name>A0ABT5LL94_9GAMM</name>
<dbReference type="SUPFAM" id="SSF56801">
    <property type="entry name" value="Acetyl-CoA synthetase-like"/>
    <property type="match status" value="1"/>
</dbReference>
<evidence type="ECO:0000256" key="1">
    <source>
        <dbReference type="ARBA" id="ARBA00022450"/>
    </source>
</evidence>
<dbReference type="Proteomes" id="UP001217178">
    <property type="component" value="Unassembled WGS sequence"/>
</dbReference>
<protein>
    <recommendedName>
        <fullName evidence="3">AMP-binding enzyme C-terminal domain-containing protein</fullName>
    </recommendedName>
</protein>
<feature type="non-terminal residue" evidence="4">
    <location>
        <position position="1"/>
    </location>
</feature>
<organism evidence="4 5">
    <name type="scientific">Xenorhabdus yunnanensis</name>
    <dbReference type="NCBI Taxonomy" id="3025878"/>
    <lineage>
        <taxon>Bacteria</taxon>
        <taxon>Pseudomonadati</taxon>
        <taxon>Pseudomonadota</taxon>
        <taxon>Gammaproteobacteria</taxon>
        <taxon>Enterobacterales</taxon>
        <taxon>Morganellaceae</taxon>
        <taxon>Xenorhabdus</taxon>
    </lineage>
</organism>
<dbReference type="InterPro" id="IPR025110">
    <property type="entry name" value="AMP-bd_C"/>
</dbReference>
<feature type="domain" description="AMP-binding enzyme C-terminal" evidence="3">
    <location>
        <begin position="3"/>
        <end position="73"/>
    </location>
</feature>
<reference evidence="4 5" key="1">
    <citation type="submission" date="2023-02" db="EMBL/GenBank/DDBJ databases">
        <title>Entomopathogenic bacteria.</title>
        <authorList>
            <person name="Machado R.A."/>
        </authorList>
    </citation>
    <scope>NUCLEOTIDE SEQUENCE [LARGE SCALE GENOMIC DNA]</scope>
    <source>
        <strain evidence="4 5">XENO-10</strain>
    </source>
</reference>
<keyword evidence="2" id="KW-0597">Phosphoprotein</keyword>
<sequence>AQLMQCPGVREGVVIARENTGGQQQLVAYLRPLADVELVPAELRQQLARHLADYMLPSAFVTLETFPLTPNGKLDRQALPAPDSSAVVTRHYAAPLGETETVLAQIWQDLLGVAQVGRHDHF</sequence>
<dbReference type="PANTHER" id="PTHR44845">
    <property type="entry name" value="CARRIER DOMAIN-CONTAINING PROTEIN"/>
    <property type="match status" value="1"/>
</dbReference>
<evidence type="ECO:0000259" key="3">
    <source>
        <dbReference type="Pfam" id="PF13193"/>
    </source>
</evidence>
<evidence type="ECO:0000313" key="5">
    <source>
        <dbReference type="Proteomes" id="UP001217178"/>
    </source>
</evidence>
<dbReference type="RefSeq" id="WP_273557064.1">
    <property type="nucleotide sequence ID" value="NZ_JAQRFI010000261.1"/>
</dbReference>
<dbReference type="PANTHER" id="PTHR44845:SF7">
    <property type="entry name" value="PLIPASTATIN SYNTHASE SUBUNIT D"/>
    <property type="match status" value="1"/>
</dbReference>
<evidence type="ECO:0000313" key="4">
    <source>
        <dbReference type="EMBL" id="MDC9591896.1"/>
    </source>
</evidence>
<accession>A0ABT5LL94</accession>
<keyword evidence="5" id="KW-1185">Reference proteome</keyword>